<accession>A0ACB5SWI5</accession>
<proteinExistence type="predicted"/>
<keyword evidence="2" id="KW-1185">Reference proteome</keyword>
<evidence type="ECO:0000313" key="2">
    <source>
        <dbReference type="Proteomes" id="UP001165064"/>
    </source>
</evidence>
<name>A0ACB5SWI5_AMBMO</name>
<evidence type="ECO:0000313" key="1">
    <source>
        <dbReference type="EMBL" id="GME75100.1"/>
    </source>
</evidence>
<reference evidence="1" key="1">
    <citation type="submission" date="2023-04" db="EMBL/GenBank/DDBJ databases">
        <title>Ambrosiozyma monospora NBRC 10751.</title>
        <authorList>
            <person name="Ichikawa N."/>
            <person name="Sato H."/>
            <person name="Tonouchi N."/>
        </authorList>
    </citation>
    <scope>NUCLEOTIDE SEQUENCE</scope>
    <source>
        <strain evidence="1">NBRC 10751</strain>
    </source>
</reference>
<protein>
    <submittedName>
        <fullName evidence="1">Unnamed protein product</fullName>
    </submittedName>
</protein>
<gene>
    <name evidence="1" type="ORF">Amon02_000202600</name>
</gene>
<dbReference type="Proteomes" id="UP001165064">
    <property type="component" value="Unassembled WGS sequence"/>
</dbReference>
<organism evidence="1 2">
    <name type="scientific">Ambrosiozyma monospora</name>
    <name type="common">Yeast</name>
    <name type="synonym">Endomycopsis monosporus</name>
    <dbReference type="NCBI Taxonomy" id="43982"/>
    <lineage>
        <taxon>Eukaryota</taxon>
        <taxon>Fungi</taxon>
        <taxon>Dikarya</taxon>
        <taxon>Ascomycota</taxon>
        <taxon>Saccharomycotina</taxon>
        <taxon>Pichiomycetes</taxon>
        <taxon>Pichiales</taxon>
        <taxon>Pichiaceae</taxon>
        <taxon>Ambrosiozyma</taxon>
    </lineage>
</organism>
<sequence length="307" mass="35790">MAIAVKPVAKVRKDLLEFFKKLDTMIAVHYQTNYLSYLIKFEDIKKKILGLKLIHILKIKHIYPESYTLSRVNENLMIDVYSEDKTKLVEARTNLFKNLKERLEDFEKKFDKFVEESNVPITSLEDIPNYKMSTIAVTKIKPHKVIKSVNNKKLANHKSKFEFKEVKDPVLKGSTKLSLLERIRLKEKANSEGAQDKQQLEKQKREALLSSKMEFIYNIVYEQSPKFQDDHGADYQVSLPMNRIVLLAKDSTEYDISKEDIIEVVRRLSSKIALLDLIQVGEMEILKIGKLNREQDLLKLKGEKTRS</sequence>
<comment type="caution">
    <text evidence="1">The sequence shown here is derived from an EMBL/GenBank/DDBJ whole genome shotgun (WGS) entry which is preliminary data.</text>
</comment>
<dbReference type="EMBL" id="BSXS01001116">
    <property type="protein sequence ID" value="GME75100.1"/>
    <property type="molecule type" value="Genomic_DNA"/>
</dbReference>